<organism evidence="11 12">
    <name type="scientific">Smittium megazygosporum</name>
    <dbReference type="NCBI Taxonomy" id="133381"/>
    <lineage>
        <taxon>Eukaryota</taxon>
        <taxon>Fungi</taxon>
        <taxon>Fungi incertae sedis</taxon>
        <taxon>Zoopagomycota</taxon>
        <taxon>Kickxellomycotina</taxon>
        <taxon>Harpellomycetes</taxon>
        <taxon>Harpellales</taxon>
        <taxon>Legeriomycetaceae</taxon>
        <taxon>Smittium</taxon>
    </lineage>
</organism>
<dbReference type="CDD" id="cd06223">
    <property type="entry name" value="PRTases_typeI"/>
    <property type="match status" value="1"/>
</dbReference>
<evidence type="ECO:0000256" key="1">
    <source>
        <dbReference type="ARBA" id="ARBA00001946"/>
    </source>
</evidence>
<evidence type="ECO:0000256" key="4">
    <source>
        <dbReference type="ARBA" id="ARBA00011894"/>
    </source>
</evidence>
<dbReference type="Gene3D" id="3.40.50.2020">
    <property type="match status" value="1"/>
</dbReference>
<gene>
    <name evidence="11" type="ORF">BB560_004804</name>
</gene>
<evidence type="ECO:0000256" key="9">
    <source>
        <dbReference type="ARBA" id="ARBA00023134"/>
    </source>
</evidence>
<comment type="caution">
    <text evidence="11">The sequence shown here is derived from an EMBL/GenBank/DDBJ whole genome shotgun (WGS) entry which is preliminary data.</text>
</comment>
<protein>
    <recommendedName>
        <fullName evidence="4">uracil phosphoribosyltransferase</fullName>
        <ecNumber evidence="4">2.4.2.9</ecNumber>
    </recommendedName>
</protein>
<comment type="similarity">
    <text evidence="3">Belongs to the UPRTase family.</text>
</comment>
<dbReference type="PANTHER" id="PTHR32315">
    <property type="entry name" value="ADENINE PHOSPHORIBOSYLTRANSFERASE"/>
    <property type="match status" value="1"/>
</dbReference>
<evidence type="ECO:0000256" key="2">
    <source>
        <dbReference type="ARBA" id="ARBA00005180"/>
    </source>
</evidence>
<dbReference type="GO" id="GO:0004845">
    <property type="term" value="F:uracil phosphoribosyltransferase activity"/>
    <property type="evidence" value="ECO:0007669"/>
    <property type="project" value="UniProtKB-EC"/>
</dbReference>
<keyword evidence="6" id="KW-0328">Glycosyltransferase</keyword>
<evidence type="ECO:0000256" key="6">
    <source>
        <dbReference type="ARBA" id="ARBA00022676"/>
    </source>
</evidence>
<dbReference type="Pfam" id="PF14681">
    <property type="entry name" value="UPRTase"/>
    <property type="match status" value="1"/>
</dbReference>
<evidence type="ECO:0000256" key="3">
    <source>
        <dbReference type="ARBA" id="ARBA00009516"/>
    </source>
</evidence>
<evidence type="ECO:0000256" key="8">
    <source>
        <dbReference type="ARBA" id="ARBA00022741"/>
    </source>
</evidence>
<dbReference type="OrthoDB" id="10257085at2759"/>
<evidence type="ECO:0000256" key="7">
    <source>
        <dbReference type="ARBA" id="ARBA00022679"/>
    </source>
</evidence>
<keyword evidence="7" id="KW-0808">Transferase</keyword>
<comment type="cofactor">
    <cofactor evidence="1">
        <name>Mg(2+)</name>
        <dbReference type="ChEBI" id="CHEBI:18420"/>
    </cofactor>
</comment>
<dbReference type="InterPro" id="IPR029057">
    <property type="entry name" value="PRTase-like"/>
</dbReference>
<keyword evidence="12" id="KW-1185">Reference proteome</keyword>
<keyword evidence="8" id="KW-0547">Nucleotide-binding</keyword>
<dbReference type="InterPro" id="IPR050054">
    <property type="entry name" value="UPRTase/APRTase"/>
</dbReference>
<dbReference type="InterPro" id="IPR000836">
    <property type="entry name" value="PRTase_dom"/>
</dbReference>
<keyword evidence="9" id="KW-0342">GTP-binding</keyword>
<reference evidence="11 12" key="1">
    <citation type="journal article" date="2018" name="MBio">
        <title>Comparative Genomics Reveals the Core Gene Toolbox for the Fungus-Insect Symbiosis.</title>
        <authorList>
            <person name="Wang Y."/>
            <person name="Stata M."/>
            <person name="Wang W."/>
            <person name="Stajich J.E."/>
            <person name="White M.M."/>
            <person name="Moncalvo J.M."/>
        </authorList>
    </citation>
    <scope>NUCLEOTIDE SEQUENCE [LARGE SCALE GENOMIC DNA]</scope>
    <source>
        <strain evidence="11 12">SC-DP-2</strain>
    </source>
</reference>
<dbReference type="Proteomes" id="UP000245609">
    <property type="component" value="Unassembled WGS sequence"/>
</dbReference>
<dbReference type="STRING" id="133381.A0A2T9Z895"/>
<dbReference type="EC" id="2.4.2.9" evidence="4"/>
<keyword evidence="5" id="KW-0021">Allosteric enzyme</keyword>
<dbReference type="NCBIfam" id="NF001097">
    <property type="entry name" value="PRK00129.1"/>
    <property type="match status" value="1"/>
</dbReference>
<dbReference type="PANTHER" id="PTHR32315:SF4">
    <property type="entry name" value="URACIL PHOSPHORIBOSYLTRANSFERASE, CHLOROPLASTIC"/>
    <property type="match status" value="1"/>
</dbReference>
<sequence length="192" mass="21442">MSNVILSKHPILAEKICRLRDKNTNYREFRSLVDEISSMLLYEASFDLELVKSGTLESPVSSYENYVIKPKIALVPIMRSGIQMTPAAQTFFSEACVYHLGLFREQASLEPIEYYNKLPQTCNVEVAMILEPIIATGGTANAAISILKDWGVKNIKFLCLCASSEGLARVSQQHPDVRFYIACKDQDLSPTG</sequence>
<accession>A0A2T9Z895</accession>
<proteinExistence type="inferred from homology"/>
<dbReference type="SUPFAM" id="SSF53271">
    <property type="entry name" value="PRTase-like"/>
    <property type="match status" value="1"/>
</dbReference>
<evidence type="ECO:0000313" key="11">
    <source>
        <dbReference type="EMBL" id="PVV00800.1"/>
    </source>
</evidence>
<comment type="pathway">
    <text evidence="2">Pyrimidine metabolism; UMP biosynthesis via salvage pathway; UMP from uracil: step 1/1.</text>
</comment>
<dbReference type="EMBL" id="MBFS01001635">
    <property type="protein sequence ID" value="PVV00800.1"/>
    <property type="molecule type" value="Genomic_DNA"/>
</dbReference>
<feature type="domain" description="Phosphoribosyltransferase" evidence="10">
    <location>
        <begin position="7"/>
        <end position="189"/>
    </location>
</feature>
<evidence type="ECO:0000313" key="12">
    <source>
        <dbReference type="Proteomes" id="UP000245609"/>
    </source>
</evidence>
<evidence type="ECO:0000256" key="5">
    <source>
        <dbReference type="ARBA" id="ARBA00022533"/>
    </source>
</evidence>
<dbReference type="GO" id="GO:0005525">
    <property type="term" value="F:GTP binding"/>
    <property type="evidence" value="ECO:0007669"/>
    <property type="project" value="UniProtKB-KW"/>
</dbReference>
<dbReference type="AlphaFoldDB" id="A0A2T9Z895"/>
<evidence type="ECO:0000259" key="10">
    <source>
        <dbReference type="Pfam" id="PF14681"/>
    </source>
</evidence>
<name>A0A2T9Z895_9FUNG</name>